<keyword evidence="6" id="KW-0966">Cell projection</keyword>
<dbReference type="EMBL" id="UGXC01000002">
    <property type="protein sequence ID" value="SUG29866.1"/>
    <property type="molecule type" value="Genomic_DNA"/>
</dbReference>
<dbReference type="GO" id="GO:0044781">
    <property type="term" value="P:bacterial-type flagellum organization"/>
    <property type="evidence" value="ECO:0007669"/>
    <property type="project" value="UniProtKB-KW"/>
</dbReference>
<comment type="subcellular location">
    <subcellularLocation>
        <location evidence="1">Cytoplasm</location>
        <location evidence="1">Cytosol</location>
    </subcellularLocation>
</comment>
<evidence type="ECO:0000313" key="7">
    <source>
        <dbReference type="Proteomes" id="UP000255443"/>
    </source>
</evidence>
<reference evidence="6 7" key="1">
    <citation type="submission" date="2018-06" db="EMBL/GenBank/DDBJ databases">
        <authorList>
            <consortium name="Pathogen Informatics"/>
            <person name="Doyle S."/>
        </authorList>
    </citation>
    <scope>NUCLEOTIDE SEQUENCE [LARGE SCALE GENOMIC DNA]</scope>
    <source>
        <strain evidence="6 7">NCTC7303</strain>
    </source>
</reference>
<keyword evidence="6" id="KW-0282">Flagellum</keyword>
<evidence type="ECO:0000256" key="4">
    <source>
        <dbReference type="ARBA" id="ARBA00023186"/>
    </source>
</evidence>
<dbReference type="Gene3D" id="1.20.58.380">
    <property type="entry name" value="Flagellar protein flit"/>
    <property type="match status" value="1"/>
</dbReference>
<evidence type="ECO:0000256" key="3">
    <source>
        <dbReference type="ARBA" id="ARBA00022795"/>
    </source>
</evidence>
<gene>
    <name evidence="6" type="primary">fliT</name>
    <name evidence="6" type="ORF">NCTC7303_02053</name>
</gene>
<dbReference type="InterPro" id="IPR008622">
    <property type="entry name" value="FliT"/>
</dbReference>
<evidence type="ECO:0000313" key="6">
    <source>
        <dbReference type="EMBL" id="SUG29866.1"/>
    </source>
</evidence>
<name>A0A379SLH1_SALER</name>
<dbReference type="NCBIfam" id="NF007836">
    <property type="entry name" value="PRK10548.1"/>
    <property type="match status" value="1"/>
</dbReference>
<dbReference type="Pfam" id="PF05400">
    <property type="entry name" value="FliT"/>
    <property type="match status" value="1"/>
</dbReference>
<evidence type="ECO:0000256" key="5">
    <source>
        <dbReference type="ARBA" id="ARBA00093797"/>
    </source>
</evidence>
<keyword evidence="2" id="KW-0963">Cytoplasm</keyword>
<keyword evidence="4" id="KW-0143">Chaperone</keyword>
<sequence>MTSTVEFINRWQRIALLSQSLLELAQRGEWELLLQQEVSYLQSIETVMEKQTPPGITRSIQDMVAGYIKQTLDNEQRLKGLLQQRLDELSGLIGQSTRQKIAQQRLWPSFRYVTRTRRAWRLIIFSRLA</sequence>
<keyword evidence="3" id="KW-1005">Bacterial flagellum biogenesis</keyword>
<organism evidence="6 7">
    <name type="scientific">Salmonella enterica subsp. arizonae</name>
    <dbReference type="NCBI Taxonomy" id="59203"/>
    <lineage>
        <taxon>Bacteria</taxon>
        <taxon>Pseudomonadati</taxon>
        <taxon>Pseudomonadota</taxon>
        <taxon>Gammaproteobacteria</taxon>
        <taxon>Enterobacterales</taxon>
        <taxon>Enterobacteriaceae</taxon>
        <taxon>Salmonella</taxon>
    </lineage>
</organism>
<accession>A0A379SLH1</accession>
<keyword evidence="6" id="KW-0969">Cilium</keyword>
<evidence type="ECO:0000256" key="2">
    <source>
        <dbReference type="ARBA" id="ARBA00022490"/>
    </source>
</evidence>
<evidence type="ECO:0000256" key="1">
    <source>
        <dbReference type="ARBA" id="ARBA00004514"/>
    </source>
</evidence>
<protein>
    <recommendedName>
        <fullName evidence="5">Flagellar protein FliT</fullName>
    </recommendedName>
</protein>
<dbReference type="AlphaFoldDB" id="A0A379SLH1"/>
<dbReference type="Proteomes" id="UP000255443">
    <property type="component" value="Unassembled WGS sequence"/>
</dbReference>
<proteinExistence type="predicted"/>